<feature type="domain" description="HTH arsR-type" evidence="4">
    <location>
        <begin position="272"/>
        <end position="364"/>
    </location>
</feature>
<dbReference type="AlphaFoldDB" id="A0A1D8G4A7"/>
<dbReference type="KEGG" id="srn:A4G23_03120"/>
<proteinExistence type="predicted"/>
<dbReference type="InterPro" id="IPR001845">
    <property type="entry name" value="HTH_ArsR_DNA-bd_dom"/>
</dbReference>
<dbReference type="SUPFAM" id="SSF46785">
    <property type="entry name" value="Winged helix' DNA-binding domain"/>
    <property type="match status" value="1"/>
</dbReference>
<dbReference type="PROSITE" id="PS50987">
    <property type="entry name" value="HTH_ARSR_2"/>
    <property type="match status" value="1"/>
</dbReference>
<dbReference type="NCBIfam" id="NF033788">
    <property type="entry name" value="HTH_metalloreg"/>
    <property type="match status" value="1"/>
</dbReference>
<dbReference type="Gene3D" id="1.10.10.10">
    <property type="entry name" value="Winged helix-like DNA-binding domain superfamily/Winged helix DNA-binding domain"/>
    <property type="match status" value="1"/>
</dbReference>
<dbReference type="PANTHER" id="PTHR33154:SF33">
    <property type="entry name" value="TRANSCRIPTIONAL REPRESSOR SDPR"/>
    <property type="match status" value="1"/>
</dbReference>
<dbReference type="STRING" id="285473.A4G23_03120"/>
<evidence type="ECO:0000259" key="4">
    <source>
        <dbReference type="PROSITE" id="PS50987"/>
    </source>
</evidence>
<dbReference type="RefSeq" id="WP_203233073.1">
    <property type="nucleotide sequence ID" value="NZ_CP017316.1"/>
</dbReference>
<gene>
    <name evidence="5" type="primary">sdpR</name>
    <name evidence="5" type="ORF">A4G23_03120</name>
</gene>
<keyword evidence="3" id="KW-0804">Transcription</keyword>
<sequence>MTIDITGLPPERIDFAVSPLAELGVALHALDEPAHHPGLHGWATATAAGLKPDLADRLHEANFLWTATMSDVFHPYAGLPGGGRPGTTLAEELDLLDRLDEERFVRAALEFNCSSSMEEEPVRPARVLELAANRGPRQLEFARRLLDDPSGVRAWLRRLFEECDEAFFADTWRRVGPGLVADAREKGELLRHRGVTEAVRAVSPAVAVEEDGPRRLIQVDKMTHARTTATDPAVGAGMTFLPTSFGWPHLVVLHAPRWRPVVQYPVGAPSVAGPASVQLLQRRMEALAHPLRMRLCRQLARGAYTTSELADTYGITPPEVSRHLSVLKKAELVTVRRRGRYVLHQLDVAAVARIGGDFLETVLR</sequence>
<evidence type="ECO:0000256" key="3">
    <source>
        <dbReference type="ARBA" id="ARBA00023163"/>
    </source>
</evidence>
<dbReference type="Pfam" id="PF12840">
    <property type="entry name" value="HTH_20"/>
    <property type="match status" value="1"/>
</dbReference>
<evidence type="ECO:0000313" key="5">
    <source>
        <dbReference type="EMBL" id="AOT60253.1"/>
    </source>
</evidence>
<evidence type="ECO:0000313" key="6">
    <source>
        <dbReference type="Proteomes" id="UP000095349"/>
    </source>
</evidence>
<dbReference type="PANTHER" id="PTHR33154">
    <property type="entry name" value="TRANSCRIPTIONAL REGULATOR, ARSR FAMILY"/>
    <property type="match status" value="1"/>
</dbReference>
<dbReference type="InterPro" id="IPR036388">
    <property type="entry name" value="WH-like_DNA-bd_sf"/>
</dbReference>
<dbReference type="Proteomes" id="UP000095349">
    <property type="component" value="Chromosome"/>
</dbReference>
<dbReference type="GO" id="GO:0003700">
    <property type="term" value="F:DNA-binding transcription factor activity"/>
    <property type="evidence" value="ECO:0007669"/>
    <property type="project" value="InterPro"/>
</dbReference>
<accession>A0A1D8G4A7</accession>
<dbReference type="InterPro" id="IPR012318">
    <property type="entry name" value="HTH_CRP"/>
</dbReference>
<dbReference type="InterPro" id="IPR011991">
    <property type="entry name" value="ArsR-like_HTH"/>
</dbReference>
<dbReference type="EMBL" id="CP017316">
    <property type="protein sequence ID" value="AOT60253.1"/>
    <property type="molecule type" value="Genomic_DNA"/>
</dbReference>
<keyword evidence="1" id="KW-0805">Transcription regulation</keyword>
<dbReference type="SMART" id="SM00418">
    <property type="entry name" value="HTH_ARSR"/>
    <property type="match status" value="1"/>
</dbReference>
<protein>
    <submittedName>
        <fullName evidence="5">Transcriptional repressor SdpR</fullName>
    </submittedName>
</protein>
<dbReference type="InterPro" id="IPR051081">
    <property type="entry name" value="HTH_MetalResp_TranReg"/>
</dbReference>
<dbReference type="PRINTS" id="PR00778">
    <property type="entry name" value="HTHARSR"/>
</dbReference>
<dbReference type="CDD" id="cd00090">
    <property type="entry name" value="HTH_ARSR"/>
    <property type="match status" value="1"/>
</dbReference>
<dbReference type="GO" id="GO:0003677">
    <property type="term" value="F:DNA binding"/>
    <property type="evidence" value="ECO:0007669"/>
    <property type="project" value="UniProtKB-KW"/>
</dbReference>
<dbReference type="InterPro" id="IPR036390">
    <property type="entry name" value="WH_DNA-bd_sf"/>
</dbReference>
<evidence type="ECO:0000256" key="2">
    <source>
        <dbReference type="ARBA" id="ARBA00023125"/>
    </source>
</evidence>
<dbReference type="SMART" id="SM00419">
    <property type="entry name" value="HTH_CRP"/>
    <property type="match status" value="1"/>
</dbReference>
<dbReference type="Pfam" id="PF19361">
    <property type="entry name" value="DUF5937"/>
    <property type="match status" value="1"/>
</dbReference>
<keyword evidence="2" id="KW-0238">DNA-binding</keyword>
<dbReference type="InterPro" id="IPR045981">
    <property type="entry name" value="DUF5937"/>
</dbReference>
<organism evidence="5 6">
    <name type="scientific">Streptomyces rubrolavendulae</name>
    <dbReference type="NCBI Taxonomy" id="285473"/>
    <lineage>
        <taxon>Bacteria</taxon>
        <taxon>Bacillati</taxon>
        <taxon>Actinomycetota</taxon>
        <taxon>Actinomycetes</taxon>
        <taxon>Kitasatosporales</taxon>
        <taxon>Streptomycetaceae</taxon>
        <taxon>Streptomyces</taxon>
    </lineage>
</organism>
<name>A0A1D8G4A7_9ACTN</name>
<keyword evidence="6" id="KW-1185">Reference proteome</keyword>
<dbReference type="PATRIC" id="fig|285473.5.peg.3260"/>
<evidence type="ECO:0000256" key="1">
    <source>
        <dbReference type="ARBA" id="ARBA00023015"/>
    </source>
</evidence>
<reference evidence="5 6" key="1">
    <citation type="submission" date="2016-09" db="EMBL/GenBank/DDBJ databases">
        <title>Streptomyces rubrolavendulae MJM4426 Genome sequencing and assembly.</title>
        <authorList>
            <person name="Kim J.-G."/>
        </authorList>
    </citation>
    <scope>NUCLEOTIDE SEQUENCE [LARGE SCALE GENOMIC DNA]</scope>
    <source>
        <strain evidence="5 6">MJM4426</strain>
    </source>
</reference>